<dbReference type="AlphaFoldDB" id="A0A1T4TET7"/>
<dbReference type="EC" id="5.3.1.1" evidence="5"/>
<sequence>MTSASSQPLKKPLWIGTSWKMNKTIAEADAFCDVVRASPLASSRAPQLFVVPPFTVLDRVASALRGTSIMVGAQNVHWEDQGAWTGEISPVQVADCGASLVEIGHSERRTYFNETDETVGLKAAAAQRHGLIALICVGDSHSEHAAGTSDEAVSRQTRAALAKIDAGGAALPVIAYEPVWSIGEKGVPAEPDFVNAQHLVIKEAATAALGRDLPVLYGGSVSLANAVALASQPNVNGLFIGRAAWQADGFLAIAAEVGAACV</sequence>
<comment type="pathway">
    <text evidence="5">Carbohydrate degradation; glycolysis; D-glyceraldehyde 3-phosphate from glycerone phosphate: step 1/1.</text>
</comment>
<dbReference type="GO" id="GO:0005829">
    <property type="term" value="C:cytosol"/>
    <property type="evidence" value="ECO:0007669"/>
    <property type="project" value="TreeGrafter"/>
</dbReference>
<dbReference type="NCBIfam" id="TIGR00419">
    <property type="entry name" value="tim"/>
    <property type="match status" value="1"/>
</dbReference>
<keyword evidence="7" id="KW-1185">Reference proteome</keyword>
<evidence type="ECO:0000313" key="7">
    <source>
        <dbReference type="Proteomes" id="UP000190135"/>
    </source>
</evidence>
<comment type="subunit">
    <text evidence="5">Homodimer.</text>
</comment>
<accession>A0A1T4TET7</accession>
<dbReference type="PROSITE" id="PS51440">
    <property type="entry name" value="TIM_2"/>
    <property type="match status" value="1"/>
</dbReference>
<dbReference type="InterPro" id="IPR020861">
    <property type="entry name" value="Triosephosphate_isomerase_AS"/>
</dbReference>
<name>A0A1T4TET7_9HYPH</name>
<dbReference type="STRING" id="1365950.SAMN05428963_12629"/>
<dbReference type="EMBL" id="FUXL01000026">
    <property type="protein sequence ID" value="SKA38831.1"/>
    <property type="molecule type" value="Genomic_DNA"/>
</dbReference>
<dbReference type="PANTHER" id="PTHR21139">
    <property type="entry name" value="TRIOSEPHOSPHATE ISOMERASE"/>
    <property type="match status" value="1"/>
</dbReference>
<dbReference type="Gene3D" id="3.20.20.70">
    <property type="entry name" value="Aldolase class I"/>
    <property type="match status" value="1"/>
</dbReference>
<dbReference type="RefSeq" id="WP_078710464.1">
    <property type="nucleotide sequence ID" value="NZ_FUXL01000026.1"/>
</dbReference>
<comment type="catalytic activity">
    <reaction evidence="5">
        <text>D-glyceraldehyde 3-phosphate = dihydroxyacetone phosphate</text>
        <dbReference type="Rhea" id="RHEA:18585"/>
        <dbReference type="ChEBI" id="CHEBI:57642"/>
        <dbReference type="ChEBI" id="CHEBI:59776"/>
        <dbReference type="EC" id="5.3.1.1"/>
    </reaction>
</comment>
<dbReference type="GO" id="GO:0004807">
    <property type="term" value="F:triose-phosphate isomerase activity"/>
    <property type="evidence" value="ECO:0007669"/>
    <property type="project" value="UniProtKB-UniRule"/>
</dbReference>
<comment type="similarity">
    <text evidence="3 5">Belongs to the triosephosphate isomerase family.</text>
</comment>
<keyword evidence="5" id="KW-0324">Glycolysis</keyword>
<dbReference type="GO" id="GO:0046166">
    <property type="term" value="P:glyceraldehyde-3-phosphate biosynthetic process"/>
    <property type="evidence" value="ECO:0007669"/>
    <property type="project" value="TreeGrafter"/>
</dbReference>
<dbReference type="CDD" id="cd00311">
    <property type="entry name" value="TIM"/>
    <property type="match status" value="1"/>
</dbReference>
<dbReference type="UniPathway" id="UPA00109">
    <property type="reaction ID" value="UER00189"/>
</dbReference>
<dbReference type="UniPathway" id="UPA01066"/>
<dbReference type="InterPro" id="IPR013785">
    <property type="entry name" value="Aldolase_TIM"/>
</dbReference>
<dbReference type="InterPro" id="IPR000652">
    <property type="entry name" value="Triosephosphate_isomerase"/>
</dbReference>
<dbReference type="NCBIfam" id="NF000722">
    <property type="entry name" value="PRK00042.2-1"/>
    <property type="match status" value="1"/>
</dbReference>
<dbReference type="GO" id="GO:0006094">
    <property type="term" value="P:gluconeogenesis"/>
    <property type="evidence" value="ECO:0007669"/>
    <property type="project" value="UniProtKB-UniPathway"/>
</dbReference>
<keyword evidence="5" id="KW-0312">Gluconeogenesis</keyword>
<evidence type="ECO:0000256" key="5">
    <source>
        <dbReference type="RuleBase" id="RU363013"/>
    </source>
</evidence>
<dbReference type="InterPro" id="IPR035990">
    <property type="entry name" value="TIM_sf"/>
</dbReference>
<dbReference type="Pfam" id="PF00121">
    <property type="entry name" value="TIM"/>
    <property type="match status" value="1"/>
</dbReference>
<dbReference type="PANTHER" id="PTHR21139:SF42">
    <property type="entry name" value="TRIOSEPHOSPHATE ISOMERASE"/>
    <property type="match status" value="1"/>
</dbReference>
<gene>
    <name evidence="6" type="ORF">SAMN05428963_12629</name>
</gene>
<dbReference type="OrthoDB" id="9809429at2"/>
<evidence type="ECO:0000256" key="2">
    <source>
        <dbReference type="ARBA" id="ARBA00004939"/>
    </source>
</evidence>
<evidence type="ECO:0000256" key="4">
    <source>
        <dbReference type="ARBA" id="ARBA00023235"/>
    </source>
</evidence>
<proteinExistence type="inferred from homology"/>
<keyword evidence="5" id="KW-0963">Cytoplasm</keyword>
<comment type="pathway">
    <text evidence="2">Carbohydrate metabolism; erythritol degradation.</text>
</comment>
<reference evidence="6 7" key="1">
    <citation type="submission" date="2017-02" db="EMBL/GenBank/DDBJ databases">
        <authorList>
            <person name="Peterson S.W."/>
        </authorList>
    </citation>
    <scope>NUCLEOTIDE SEQUENCE [LARGE SCALE GENOMIC DNA]</scope>
    <source>
        <strain evidence="6 7">USBA 369</strain>
    </source>
</reference>
<comment type="pathway">
    <text evidence="5">Carbohydrate biosynthesis; gluconeogenesis.</text>
</comment>
<dbReference type="UniPathway" id="UPA00138"/>
<dbReference type="GO" id="GO:0006096">
    <property type="term" value="P:glycolytic process"/>
    <property type="evidence" value="ECO:0007669"/>
    <property type="project" value="UniProtKB-UniRule"/>
</dbReference>
<evidence type="ECO:0000256" key="1">
    <source>
        <dbReference type="ARBA" id="ARBA00000148"/>
    </source>
</evidence>
<dbReference type="SUPFAM" id="SSF51351">
    <property type="entry name" value="Triosephosphate isomerase (TIM)"/>
    <property type="match status" value="1"/>
</dbReference>
<comment type="catalytic activity">
    <reaction evidence="1">
        <text>L-erythrulose 1-phosphate = D-erythrulose 4-phosphate</text>
        <dbReference type="Rhea" id="RHEA:49588"/>
        <dbReference type="ChEBI" id="CHEBI:58002"/>
        <dbReference type="ChEBI" id="CHEBI:90796"/>
        <dbReference type="EC" id="5.3.1.33"/>
    </reaction>
</comment>
<protein>
    <recommendedName>
        <fullName evidence="5">Triosephosphate isomerase</fullName>
        <ecNumber evidence="5">5.3.1.1</ecNumber>
    </recommendedName>
</protein>
<keyword evidence="4 5" id="KW-0413">Isomerase</keyword>
<dbReference type="Proteomes" id="UP000190135">
    <property type="component" value="Unassembled WGS sequence"/>
</dbReference>
<evidence type="ECO:0000256" key="3">
    <source>
        <dbReference type="ARBA" id="ARBA00007422"/>
    </source>
</evidence>
<evidence type="ECO:0000313" key="6">
    <source>
        <dbReference type="EMBL" id="SKA38831.1"/>
    </source>
</evidence>
<dbReference type="PROSITE" id="PS00171">
    <property type="entry name" value="TIM_1"/>
    <property type="match status" value="1"/>
</dbReference>
<dbReference type="GO" id="GO:0019563">
    <property type="term" value="P:glycerol catabolic process"/>
    <property type="evidence" value="ECO:0007669"/>
    <property type="project" value="TreeGrafter"/>
</dbReference>
<organism evidence="6 7">
    <name type="scientific">Consotaella salsifontis</name>
    <dbReference type="NCBI Taxonomy" id="1365950"/>
    <lineage>
        <taxon>Bacteria</taxon>
        <taxon>Pseudomonadati</taxon>
        <taxon>Pseudomonadota</taxon>
        <taxon>Alphaproteobacteria</taxon>
        <taxon>Hyphomicrobiales</taxon>
        <taxon>Aurantimonadaceae</taxon>
        <taxon>Consotaella</taxon>
    </lineage>
</organism>
<comment type="subcellular location">
    <subcellularLocation>
        <location evidence="5">Cytoplasm</location>
    </subcellularLocation>
</comment>